<accession>A0A2M3ZWJ9</accession>
<reference evidence="3" key="1">
    <citation type="submission" date="2018-01" db="EMBL/GenBank/DDBJ databases">
        <title>An insight into the sialome of Amazonian anophelines.</title>
        <authorList>
            <person name="Ribeiro J.M."/>
            <person name="Scarpassa V."/>
            <person name="Calvo E."/>
        </authorList>
    </citation>
    <scope>NUCLEOTIDE SEQUENCE</scope>
    <source>
        <tissue evidence="3">Salivary glands</tissue>
    </source>
</reference>
<feature type="region of interest" description="Disordered" evidence="1">
    <location>
        <begin position="44"/>
        <end position="67"/>
    </location>
</feature>
<evidence type="ECO:0000256" key="1">
    <source>
        <dbReference type="SAM" id="MobiDB-lite"/>
    </source>
</evidence>
<keyword evidence="2" id="KW-0732">Signal</keyword>
<feature type="chain" id="PRO_5014727429" evidence="2">
    <location>
        <begin position="26"/>
        <end position="67"/>
    </location>
</feature>
<protein>
    <submittedName>
        <fullName evidence="3">Putative secreted peptide</fullName>
    </submittedName>
</protein>
<dbReference type="EMBL" id="GGFM01012186">
    <property type="protein sequence ID" value="MBW32937.1"/>
    <property type="molecule type" value="Transcribed_RNA"/>
</dbReference>
<proteinExistence type="predicted"/>
<sequence length="67" mass="7375">MLPPPLARFVLLPFVLVLPPPLLPALQSISTTSQCANTRLLASNMLDKRHRRSSPGTDTKPGTRRNN</sequence>
<evidence type="ECO:0000313" key="3">
    <source>
        <dbReference type="EMBL" id="MBW32937.1"/>
    </source>
</evidence>
<dbReference type="AlphaFoldDB" id="A0A2M3ZWJ9"/>
<name>A0A2M3ZWJ9_9DIPT</name>
<evidence type="ECO:0000256" key="2">
    <source>
        <dbReference type="SAM" id="SignalP"/>
    </source>
</evidence>
<organism evidence="3">
    <name type="scientific">Anopheles braziliensis</name>
    <dbReference type="NCBI Taxonomy" id="58242"/>
    <lineage>
        <taxon>Eukaryota</taxon>
        <taxon>Metazoa</taxon>
        <taxon>Ecdysozoa</taxon>
        <taxon>Arthropoda</taxon>
        <taxon>Hexapoda</taxon>
        <taxon>Insecta</taxon>
        <taxon>Pterygota</taxon>
        <taxon>Neoptera</taxon>
        <taxon>Endopterygota</taxon>
        <taxon>Diptera</taxon>
        <taxon>Nematocera</taxon>
        <taxon>Culicoidea</taxon>
        <taxon>Culicidae</taxon>
        <taxon>Anophelinae</taxon>
        <taxon>Anopheles</taxon>
    </lineage>
</organism>
<feature type="signal peptide" evidence="2">
    <location>
        <begin position="1"/>
        <end position="25"/>
    </location>
</feature>